<accession>A0A8A1M664</accession>
<keyword evidence="3 9" id="KW-0812">Transmembrane</keyword>
<protein>
    <submittedName>
        <fullName evidence="12">Mitochondrial carrier protein</fullName>
    </submittedName>
</protein>
<evidence type="ECO:0000313" key="13">
    <source>
        <dbReference type="Proteomes" id="UP000663671"/>
    </source>
</evidence>
<dbReference type="GO" id="GO:0005743">
    <property type="term" value="C:mitochondrial inner membrane"/>
    <property type="evidence" value="ECO:0007669"/>
    <property type="project" value="UniProtKB-SubCell"/>
</dbReference>
<feature type="region of interest" description="Disordered" evidence="11">
    <location>
        <begin position="33"/>
        <end position="61"/>
    </location>
</feature>
<dbReference type="VEuPathDB" id="FungiDB:I7I51_04748"/>
<name>A0A8A1M664_AJECA</name>
<dbReference type="AlphaFoldDB" id="A0A8A1M664"/>
<dbReference type="EMBL" id="CP069110">
    <property type="protein sequence ID" value="QSS59952.1"/>
    <property type="molecule type" value="Genomic_DNA"/>
</dbReference>
<evidence type="ECO:0000256" key="3">
    <source>
        <dbReference type="ARBA" id="ARBA00022692"/>
    </source>
</evidence>
<keyword evidence="4" id="KW-0677">Repeat</keyword>
<dbReference type="InterPro" id="IPR018108">
    <property type="entry name" value="MCP_transmembrane"/>
</dbReference>
<keyword evidence="2 10" id="KW-0813">Transport</keyword>
<dbReference type="Pfam" id="PF00153">
    <property type="entry name" value="Mito_carr"/>
    <property type="match status" value="1"/>
</dbReference>
<dbReference type="InterPro" id="IPR002067">
    <property type="entry name" value="MCP"/>
</dbReference>
<dbReference type="InterPro" id="IPR023395">
    <property type="entry name" value="MCP_dom_sf"/>
</dbReference>
<evidence type="ECO:0000256" key="9">
    <source>
        <dbReference type="PROSITE-ProRule" id="PRU00282"/>
    </source>
</evidence>
<organism evidence="12 13">
    <name type="scientific">Ajellomyces capsulatus</name>
    <name type="common">Darling's disease fungus</name>
    <name type="synonym">Histoplasma capsulatum</name>
    <dbReference type="NCBI Taxonomy" id="5037"/>
    <lineage>
        <taxon>Eukaryota</taxon>
        <taxon>Fungi</taxon>
        <taxon>Dikarya</taxon>
        <taxon>Ascomycota</taxon>
        <taxon>Pezizomycotina</taxon>
        <taxon>Eurotiomycetes</taxon>
        <taxon>Eurotiomycetidae</taxon>
        <taxon>Onygenales</taxon>
        <taxon>Ajellomycetaceae</taxon>
        <taxon>Histoplasma</taxon>
    </lineage>
</organism>
<dbReference type="Proteomes" id="UP000663671">
    <property type="component" value="Chromosome 4"/>
</dbReference>
<feature type="compositionally biased region" description="Polar residues" evidence="11">
    <location>
        <begin position="39"/>
        <end position="48"/>
    </location>
</feature>
<keyword evidence="5" id="KW-0999">Mitochondrion inner membrane</keyword>
<evidence type="ECO:0000256" key="10">
    <source>
        <dbReference type="RuleBase" id="RU000488"/>
    </source>
</evidence>
<keyword evidence="6" id="KW-1133">Transmembrane helix</keyword>
<proteinExistence type="inferred from homology"/>
<dbReference type="SUPFAM" id="SSF103506">
    <property type="entry name" value="Mitochondrial carrier"/>
    <property type="match status" value="1"/>
</dbReference>
<sequence>MLSSRADSYYIEIFLRHVVGSVDNHVKLPPANLRHFPSPAQSHGTSAISHVASRPKQPSSPTPADVFWRISIRYTVVAMFPLPTTKPSLLSALRPRGIDSNGRLAARKPQHRFLFLHCLALSPTRHGVVEDMPAAQSIARRVSHRPKTTSMKGNASTIPPARESPVGRDGNGAGLVRAELAADADMDVEVDVTADNVGGVKALDKRSFEYIFRTKTVVGPLDRVKILFQTSNPQFAKYSTGWFGVVRAMQDINSHEGVRGLFKGHSATLLRIFP</sequence>
<evidence type="ECO:0000256" key="2">
    <source>
        <dbReference type="ARBA" id="ARBA00022448"/>
    </source>
</evidence>
<evidence type="ECO:0000256" key="4">
    <source>
        <dbReference type="ARBA" id="ARBA00022737"/>
    </source>
</evidence>
<reference evidence="12" key="1">
    <citation type="submission" date="2021-01" db="EMBL/GenBank/DDBJ databases">
        <title>Chromosome-level genome assembly of a human fungal pathogen reveals clustering of transcriptionally co-regulated genes.</title>
        <authorList>
            <person name="Voorhies M."/>
            <person name="Cohen S."/>
            <person name="Shea T.P."/>
            <person name="Petrus S."/>
            <person name="Munoz J.F."/>
            <person name="Poplawski S."/>
            <person name="Goldman W.E."/>
            <person name="Michael T."/>
            <person name="Cuomo C.A."/>
            <person name="Sil A."/>
            <person name="Beyhan S."/>
        </authorList>
    </citation>
    <scope>NUCLEOTIDE SEQUENCE</scope>
    <source>
        <strain evidence="12">WU24</strain>
    </source>
</reference>
<evidence type="ECO:0000256" key="7">
    <source>
        <dbReference type="ARBA" id="ARBA00023128"/>
    </source>
</evidence>
<evidence type="ECO:0000313" key="12">
    <source>
        <dbReference type="EMBL" id="QSS59952.1"/>
    </source>
</evidence>
<keyword evidence="8 9" id="KW-0472">Membrane</keyword>
<feature type="compositionally biased region" description="Polar residues" evidence="11">
    <location>
        <begin position="148"/>
        <end position="157"/>
    </location>
</feature>
<comment type="subcellular location">
    <subcellularLocation>
        <location evidence="1">Mitochondrion inner membrane</location>
        <topology evidence="1">Multi-pass membrane protein</topology>
    </subcellularLocation>
</comment>
<dbReference type="PROSITE" id="PS50920">
    <property type="entry name" value="SOLCAR"/>
    <property type="match status" value="1"/>
</dbReference>
<evidence type="ECO:0000256" key="11">
    <source>
        <dbReference type="SAM" id="MobiDB-lite"/>
    </source>
</evidence>
<keyword evidence="7" id="KW-0496">Mitochondrion</keyword>
<feature type="region of interest" description="Disordered" evidence="11">
    <location>
        <begin position="140"/>
        <end position="169"/>
    </location>
</feature>
<evidence type="ECO:0000256" key="5">
    <source>
        <dbReference type="ARBA" id="ARBA00022792"/>
    </source>
</evidence>
<comment type="similarity">
    <text evidence="10">Belongs to the mitochondrial carrier (TC 2.A.29) family.</text>
</comment>
<evidence type="ECO:0000256" key="6">
    <source>
        <dbReference type="ARBA" id="ARBA00022989"/>
    </source>
</evidence>
<dbReference type="GO" id="GO:0055085">
    <property type="term" value="P:transmembrane transport"/>
    <property type="evidence" value="ECO:0007669"/>
    <property type="project" value="InterPro"/>
</dbReference>
<evidence type="ECO:0000256" key="8">
    <source>
        <dbReference type="ARBA" id="ARBA00023136"/>
    </source>
</evidence>
<feature type="repeat" description="Solcar" evidence="9">
    <location>
        <begin position="190"/>
        <end position="274"/>
    </location>
</feature>
<gene>
    <name evidence="12" type="primary">LEU5</name>
    <name evidence="12" type="ORF">I7I51_04748</name>
</gene>
<dbReference type="Gene3D" id="1.50.40.10">
    <property type="entry name" value="Mitochondrial carrier domain"/>
    <property type="match status" value="1"/>
</dbReference>
<dbReference type="PRINTS" id="PR00926">
    <property type="entry name" value="MITOCARRIER"/>
</dbReference>
<evidence type="ECO:0000256" key="1">
    <source>
        <dbReference type="ARBA" id="ARBA00004448"/>
    </source>
</evidence>
<dbReference type="OrthoDB" id="270584at2759"/>